<dbReference type="OrthoDB" id="6161812at2759"/>
<dbReference type="AlphaFoldDB" id="A0A2K0SYN1"/>
<evidence type="ECO:0000313" key="1">
    <source>
        <dbReference type="EMBL" id="PNP38382.1"/>
    </source>
</evidence>
<dbReference type="Proteomes" id="UP000236546">
    <property type="component" value="Unassembled WGS sequence"/>
</dbReference>
<evidence type="ECO:0008006" key="3">
    <source>
        <dbReference type="Google" id="ProtNLM"/>
    </source>
</evidence>
<proteinExistence type="predicted"/>
<organism evidence="1 2">
    <name type="scientific">Trichoderma gamsii</name>
    <dbReference type="NCBI Taxonomy" id="398673"/>
    <lineage>
        <taxon>Eukaryota</taxon>
        <taxon>Fungi</taxon>
        <taxon>Dikarya</taxon>
        <taxon>Ascomycota</taxon>
        <taxon>Pezizomycotina</taxon>
        <taxon>Sordariomycetes</taxon>
        <taxon>Hypocreomycetidae</taxon>
        <taxon>Hypocreales</taxon>
        <taxon>Hypocreaceae</taxon>
        <taxon>Trichoderma</taxon>
    </lineage>
</organism>
<dbReference type="EMBL" id="MTYH01000105">
    <property type="protein sequence ID" value="PNP38382.1"/>
    <property type="molecule type" value="Genomic_DNA"/>
</dbReference>
<sequence>MHGKELGNLAKQWLATHDGWLLVYDDPKSFEAMAEVYWPTLSQGSVLVTTRNKDLSIPPDVSKQFISLSLLPISTDASKKFLEKSLKPHEAEDGDLERISTLLGGIPLALAHVAECIKKPDLDLTDAKDVINALEGFSIALPDLWSKDHRQGSENPPSWPYERLPREALDQVLPSSEPNAVSLLGSLVIFDVPTPLSMSPEECQEAYLPLFESFSNCLTIDDKGLISIHPIVKLDIRRRFHYDGTVAKKALNQAKELLNTLPHSDDLRNQFDACVQAFHRDLSFNSTLPTGILESPLQGSIGSVVITQRQHVLELY</sequence>
<protein>
    <recommendedName>
        <fullName evidence="3">NB-ARC domain-containing protein</fullName>
    </recommendedName>
</protein>
<dbReference type="SUPFAM" id="SSF52540">
    <property type="entry name" value="P-loop containing nucleoside triphosphate hydrolases"/>
    <property type="match status" value="1"/>
</dbReference>
<name>A0A2K0SYN1_9HYPO</name>
<comment type="caution">
    <text evidence="1">The sequence shown here is derived from an EMBL/GenBank/DDBJ whole genome shotgun (WGS) entry which is preliminary data.</text>
</comment>
<accession>A0A2K0SYN1</accession>
<evidence type="ECO:0000313" key="2">
    <source>
        <dbReference type="Proteomes" id="UP000236546"/>
    </source>
</evidence>
<reference evidence="1 2" key="1">
    <citation type="submission" date="2017-02" db="EMBL/GenBank/DDBJ databases">
        <title>Genomes of Trichoderma spp. with biocontrol activity.</title>
        <authorList>
            <person name="Gardiner D."/>
            <person name="Kazan K."/>
            <person name="Vos C."/>
            <person name="Harvey P."/>
        </authorList>
    </citation>
    <scope>NUCLEOTIDE SEQUENCE [LARGE SCALE GENOMIC DNA]</scope>
    <source>
        <strain evidence="1 2">A5MH</strain>
    </source>
</reference>
<dbReference type="InterPro" id="IPR027417">
    <property type="entry name" value="P-loop_NTPase"/>
</dbReference>
<gene>
    <name evidence="1" type="ORF">TGAMA5MH_09740</name>
</gene>